<feature type="transmembrane region" description="Helical" evidence="1">
    <location>
        <begin position="246"/>
        <end position="265"/>
    </location>
</feature>
<feature type="transmembrane region" description="Helical" evidence="1">
    <location>
        <begin position="6"/>
        <end position="33"/>
    </location>
</feature>
<dbReference type="PANTHER" id="PTHR37308:SF1">
    <property type="entry name" value="POLYPRENYL-PHOSPHATE TRANSPORTER"/>
    <property type="match status" value="1"/>
</dbReference>
<comment type="caution">
    <text evidence="2">The sequence shown here is derived from an EMBL/GenBank/DDBJ whole genome shotgun (WGS) entry which is preliminary data.</text>
</comment>
<evidence type="ECO:0000313" key="3">
    <source>
        <dbReference type="Proteomes" id="UP001501459"/>
    </source>
</evidence>
<feature type="transmembrane region" description="Helical" evidence="1">
    <location>
        <begin position="112"/>
        <end position="131"/>
    </location>
</feature>
<dbReference type="RefSeq" id="WP_343750986.1">
    <property type="nucleotide sequence ID" value="NZ_BAAADM010000008.1"/>
</dbReference>
<gene>
    <name evidence="2" type="ORF">GCM10008983_05130</name>
</gene>
<feature type="transmembrane region" description="Helical" evidence="1">
    <location>
        <begin position="54"/>
        <end position="77"/>
    </location>
</feature>
<keyword evidence="1" id="KW-0812">Transmembrane</keyword>
<dbReference type="EMBL" id="BAAADM010000008">
    <property type="protein sequence ID" value="GAA0431529.1"/>
    <property type="molecule type" value="Genomic_DNA"/>
</dbReference>
<accession>A0ABN0Z3S3</accession>
<keyword evidence="1" id="KW-0472">Membrane</keyword>
<keyword evidence="1" id="KW-1133">Transmembrane helix</keyword>
<dbReference type="InterPro" id="IPR007163">
    <property type="entry name" value="VCA0040-like"/>
</dbReference>
<name>A0ABN0Z3S3_9BACI</name>
<reference evidence="2 3" key="1">
    <citation type="journal article" date="2019" name="Int. J. Syst. Evol. Microbiol.">
        <title>The Global Catalogue of Microorganisms (GCM) 10K type strain sequencing project: providing services to taxonomists for standard genome sequencing and annotation.</title>
        <authorList>
            <consortium name="The Broad Institute Genomics Platform"/>
            <consortium name="The Broad Institute Genome Sequencing Center for Infectious Disease"/>
            <person name="Wu L."/>
            <person name="Ma J."/>
        </authorList>
    </citation>
    <scope>NUCLEOTIDE SEQUENCE [LARGE SCALE GENOMIC DNA]</scope>
    <source>
        <strain evidence="2 3">JCM 12149</strain>
    </source>
</reference>
<evidence type="ECO:0000313" key="2">
    <source>
        <dbReference type="EMBL" id="GAA0431529.1"/>
    </source>
</evidence>
<proteinExistence type="predicted"/>
<sequence length="271" mass="28985">MEWKNIYRGVLMGASDVIPGVSGGTIAVLLGIYDRLIAAINGVLSKNWKKQLGFLVPLGTGIVIAIFSLSHLIKWLLKYYPQPLQFFFLGLILGIIPYLFRQADANNTFRIRHVLILLVGAAVVGSLALIGENEGSAVQDRTLMTYAWLLMAGFLASSAMILPGISGSLIFLMIGAFQTVITGISDMQLDVIAAVGIGIVLGISVMSKIIHFFLVHYRIATFALVTGLVIGSLVVVFPGWPATVPLVLASIATFALGLSAAYILGKVEHAD</sequence>
<feature type="transmembrane region" description="Helical" evidence="1">
    <location>
        <begin position="191"/>
        <end position="215"/>
    </location>
</feature>
<feature type="transmembrane region" description="Helical" evidence="1">
    <location>
        <begin position="83"/>
        <end position="100"/>
    </location>
</feature>
<dbReference type="PANTHER" id="PTHR37308">
    <property type="entry name" value="INTEGRAL MEMBRANE PROTEIN"/>
    <property type="match status" value="1"/>
</dbReference>
<organism evidence="2 3">
    <name type="scientific">Lentibacillus halophilus</name>
    <dbReference type="NCBI Taxonomy" id="295065"/>
    <lineage>
        <taxon>Bacteria</taxon>
        <taxon>Bacillati</taxon>
        <taxon>Bacillota</taxon>
        <taxon>Bacilli</taxon>
        <taxon>Bacillales</taxon>
        <taxon>Bacillaceae</taxon>
        <taxon>Lentibacillus</taxon>
    </lineage>
</organism>
<evidence type="ECO:0000256" key="1">
    <source>
        <dbReference type="SAM" id="Phobius"/>
    </source>
</evidence>
<dbReference type="Proteomes" id="UP001501459">
    <property type="component" value="Unassembled WGS sequence"/>
</dbReference>
<feature type="transmembrane region" description="Helical" evidence="1">
    <location>
        <begin position="143"/>
        <end position="162"/>
    </location>
</feature>
<dbReference type="Pfam" id="PF04018">
    <property type="entry name" value="VCA0040-like"/>
    <property type="match status" value="1"/>
</dbReference>
<protein>
    <submittedName>
        <fullName evidence="2">DUF368 domain-containing protein</fullName>
    </submittedName>
</protein>
<feature type="transmembrane region" description="Helical" evidence="1">
    <location>
        <begin position="222"/>
        <end position="240"/>
    </location>
</feature>
<keyword evidence="3" id="KW-1185">Reference proteome</keyword>